<dbReference type="SUPFAM" id="SSF46785">
    <property type="entry name" value="Winged helix' DNA-binding domain"/>
    <property type="match status" value="1"/>
</dbReference>
<evidence type="ECO:0000313" key="6">
    <source>
        <dbReference type="EMBL" id="QAB18619.1"/>
    </source>
</evidence>
<dbReference type="Pfam" id="PF00126">
    <property type="entry name" value="HTH_1"/>
    <property type="match status" value="1"/>
</dbReference>
<dbReference type="PANTHER" id="PTHR30346">
    <property type="entry name" value="TRANSCRIPTIONAL DUAL REGULATOR HCAR-RELATED"/>
    <property type="match status" value="1"/>
</dbReference>
<dbReference type="SUPFAM" id="SSF53850">
    <property type="entry name" value="Periplasmic binding protein-like II"/>
    <property type="match status" value="1"/>
</dbReference>
<gene>
    <name evidence="6" type="ORF">Leucomu_12495</name>
</gene>
<dbReference type="PRINTS" id="PR00039">
    <property type="entry name" value="HTHLYSR"/>
</dbReference>
<evidence type="ECO:0000256" key="1">
    <source>
        <dbReference type="ARBA" id="ARBA00009437"/>
    </source>
</evidence>
<reference evidence="6 7" key="1">
    <citation type="submission" date="2019-01" db="EMBL/GenBank/DDBJ databases">
        <title>Leucobacter muris sp. nov. isolated from the nose of a laboratory mouse.</title>
        <authorList>
            <person name="Benga L."/>
            <person name="Sproeer C."/>
            <person name="Schumann P."/>
            <person name="Verbarg S."/>
            <person name="Bunk B."/>
            <person name="Engelhardt E."/>
            <person name="Benten P.M."/>
            <person name="Sager M."/>
        </authorList>
    </citation>
    <scope>NUCLEOTIDE SEQUENCE [LARGE SCALE GENOMIC DNA]</scope>
    <source>
        <strain evidence="6 7">DSM 101948</strain>
    </source>
</reference>
<dbReference type="Gene3D" id="1.10.10.10">
    <property type="entry name" value="Winged helix-like DNA-binding domain superfamily/Winged helix DNA-binding domain"/>
    <property type="match status" value="1"/>
</dbReference>
<dbReference type="InterPro" id="IPR000847">
    <property type="entry name" value="LysR_HTH_N"/>
</dbReference>
<dbReference type="EMBL" id="CP035037">
    <property type="protein sequence ID" value="QAB18619.1"/>
    <property type="molecule type" value="Genomic_DNA"/>
</dbReference>
<protein>
    <submittedName>
        <fullName evidence="6">LysR family transcriptional regulator</fullName>
    </submittedName>
</protein>
<dbReference type="RefSeq" id="WP_128387423.1">
    <property type="nucleotide sequence ID" value="NZ_CP035037.1"/>
</dbReference>
<accession>A0ABX5QHQ3</accession>
<dbReference type="InterPro" id="IPR036390">
    <property type="entry name" value="WH_DNA-bd_sf"/>
</dbReference>
<evidence type="ECO:0000259" key="5">
    <source>
        <dbReference type="PROSITE" id="PS50931"/>
    </source>
</evidence>
<evidence type="ECO:0000313" key="7">
    <source>
        <dbReference type="Proteomes" id="UP000285768"/>
    </source>
</evidence>
<keyword evidence="7" id="KW-1185">Reference proteome</keyword>
<dbReference type="InterPro" id="IPR005119">
    <property type="entry name" value="LysR_subst-bd"/>
</dbReference>
<keyword evidence="4" id="KW-0804">Transcription</keyword>
<sequence length="300" mass="32502">MNFWRLQCFVALAEARHFGRAADRLFISQPALSAQIRQLEEALGVVLVVRQPRVALTAAGTTLYAEALKILELVHRAERLVSPGGTATAGTLRLLYTRSVPAERTFDLIEGFRAEAPRVEIDPHTVWTSDSVERIRAGSADAAFVRLPLADPGSLEVVVLGSDVQCVALRRGHPLAALDRLDVDDLLAYPLVHWPRREAPGNHDAVLAQFSGGRRLGLGSPQPDQHRFAAVARSDGYALAHEAAIPLLPDTLVPRPLETPPRSEWGLVWDGAASHDGARIAAALGDYLRRTSEQADPPAG</sequence>
<comment type="similarity">
    <text evidence="1">Belongs to the LysR transcriptional regulatory family.</text>
</comment>
<dbReference type="Proteomes" id="UP000285768">
    <property type="component" value="Chromosome"/>
</dbReference>
<dbReference type="InterPro" id="IPR036388">
    <property type="entry name" value="WH-like_DNA-bd_sf"/>
</dbReference>
<feature type="domain" description="HTH lysR-type" evidence="5">
    <location>
        <begin position="1"/>
        <end position="57"/>
    </location>
</feature>
<keyword evidence="2" id="KW-0805">Transcription regulation</keyword>
<evidence type="ECO:0000256" key="4">
    <source>
        <dbReference type="ARBA" id="ARBA00023163"/>
    </source>
</evidence>
<keyword evidence="3" id="KW-0238">DNA-binding</keyword>
<proteinExistence type="inferred from homology"/>
<dbReference type="PANTHER" id="PTHR30346:SF0">
    <property type="entry name" value="HCA OPERON TRANSCRIPTIONAL ACTIVATOR HCAR"/>
    <property type="match status" value="1"/>
</dbReference>
<dbReference type="Gene3D" id="3.40.190.10">
    <property type="entry name" value="Periplasmic binding protein-like II"/>
    <property type="match status" value="2"/>
</dbReference>
<evidence type="ECO:0000256" key="3">
    <source>
        <dbReference type="ARBA" id="ARBA00023125"/>
    </source>
</evidence>
<name>A0ABX5QHQ3_9MICO</name>
<dbReference type="Pfam" id="PF03466">
    <property type="entry name" value="LysR_substrate"/>
    <property type="match status" value="1"/>
</dbReference>
<dbReference type="PROSITE" id="PS50931">
    <property type="entry name" value="HTH_LYSR"/>
    <property type="match status" value="1"/>
</dbReference>
<organism evidence="6 7">
    <name type="scientific">Leucobacter muris</name>
    <dbReference type="NCBI Taxonomy" id="1935379"/>
    <lineage>
        <taxon>Bacteria</taxon>
        <taxon>Bacillati</taxon>
        <taxon>Actinomycetota</taxon>
        <taxon>Actinomycetes</taxon>
        <taxon>Micrococcales</taxon>
        <taxon>Microbacteriaceae</taxon>
        <taxon>Leucobacter</taxon>
    </lineage>
</organism>
<evidence type="ECO:0000256" key="2">
    <source>
        <dbReference type="ARBA" id="ARBA00023015"/>
    </source>
</evidence>